<reference evidence="2 3" key="1">
    <citation type="submission" date="2015-10" db="EMBL/GenBank/DDBJ databases">
        <title>Draft genome sequence of Streptomyces canus DSM 40017, type strain for the species Streptomyces canus.</title>
        <authorList>
            <person name="Ruckert C."/>
            <person name="Winkler A."/>
            <person name="Kalinowski J."/>
            <person name="Kampfer P."/>
            <person name="Glaeser S."/>
        </authorList>
    </citation>
    <scope>NUCLEOTIDE SEQUENCE [LARGE SCALE GENOMIC DNA]</scope>
    <source>
        <strain evidence="2 3">DSM 40017</strain>
    </source>
</reference>
<dbReference type="PANTHER" id="PTHR42691:SF1">
    <property type="entry name" value="ASPARTATE AMINOTRANSFERASE YHDR-RELATED"/>
    <property type="match status" value="1"/>
</dbReference>
<feature type="domain" description="Aminotransferase class I/classII large" evidence="1">
    <location>
        <begin position="55"/>
        <end position="377"/>
    </location>
</feature>
<dbReference type="EMBL" id="LMWU01000055">
    <property type="protein sequence ID" value="KUN58832.1"/>
    <property type="molecule type" value="Genomic_DNA"/>
</dbReference>
<name>A0A101RNF3_9ACTN</name>
<dbReference type="PANTHER" id="PTHR42691">
    <property type="entry name" value="ASPARTATE AMINOTRANSFERASE YHDR-RELATED"/>
    <property type="match status" value="1"/>
</dbReference>
<dbReference type="CDD" id="cd00609">
    <property type="entry name" value="AAT_like"/>
    <property type="match status" value="1"/>
</dbReference>
<dbReference type="STRING" id="58343.AQJ46_41900"/>
<organism evidence="2 3">
    <name type="scientific">Streptomyces canus</name>
    <dbReference type="NCBI Taxonomy" id="58343"/>
    <lineage>
        <taxon>Bacteria</taxon>
        <taxon>Bacillati</taxon>
        <taxon>Actinomycetota</taxon>
        <taxon>Actinomycetes</taxon>
        <taxon>Kitasatosporales</taxon>
        <taxon>Streptomycetaceae</taxon>
        <taxon>Streptomyces</taxon>
        <taxon>Streptomyces aurantiacus group</taxon>
    </lineage>
</organism>
<evidence type="ECO:0000313" key="3">
    <source>
        <dbReference type="Proteomes" id="UP000053669"/>
    </source>
</evidence>
<dbReference type="AlphaFoldDB" id="A0A101RNF3"/>
<dbReference type="InterPro" id="IPR015424">
    <property type="entry name" value="PyrdxlP-dep_Trfase"/>
</dbReference>
<dbReference type="InterPro" id="IPR004839">
    <property type="entry name" value="Aminotransferase_I/II_large"/>
</dbReference>
<evidence type="ECO:0000313" key="2">
    <source>
        <dbReference type="EMBL" id="KUN58832.1"/>
    </source>
</evidence>
<accession>A0A101RNF3</accession>
<gene>
    <name evidence="2" type="ORF">AQJ46_41900</name>
</gene>
<comment type="caution">
    <text evidence="2">The sequence shown here is derived from an EMBL/GenBank/DDBJ whole genome shotgun (WGS) entry which is preliminary data.</text>
</comment>
<proteinExistence type="predicted"/>
<sequence length="384" mass="42099">MRPAHSELLTPLEEFTQLHGATVRRFGRRAVDLAFPNPQFLADPRPYEVLASLAAQAGPLDLRYSPFGGFTPVRRRLAGALAKEHALPYAWSDIIMTPGATIALRVALHALFAPGDHIILISPCWMDYPLYLTDLGLSYTLVSSTHDKRLDPHAIAQAWTPSTRGVIISQPASPSGVIHDHTELQQLSVVLKRHARAKPPLLIADEAHAHQVWDNTPCPAPAAYYAHTLTVRSFGKAWEMQGQRTGCVAVSPRLEPRSETTTALLRQMRIGGHCAPTALTQQLAAALCETAPDLKGLADLQHHARQQLHAAGITVLDTHATRFLYARCPRADDRAFVSQLADRGVLVMPSSLFHERGWFRIALNLGVPDLDRALATIGEECARA</sequence>
<dbReference type="Gene3D" id="3.40.640.10">
    <property type="entry name" value="Type I PLP-dependent aspartate aminotransferase-like (Major domain)"/>
    <property type="match status" value="1"/>
</dbReference>
<evidence type="ECO:0000259" key="1">
    <source>
        <dbReference type="Pfam" id="PF00155"/>
    </source>
</evidence>
<dbReference type="Pfam" id="PF00155">
    <property type="entry name" value="Aminotran_1_2"/>
    <property type="match status" value="1"/>
</dbReference>
<protein>
    <recommendedName>
        <fullName evidence="1">Aminotransferase class I/classII large domain-containing protein</fullName>
    </recommendedName>
</protein>
<dbReference type="InterPro" id="IPR015421">
    <property type="entry name" value="PyrdxlP-dep_Trfase_major"/>
</dbReference>
<dbReference type="GO" id="GO:0030170">
    <property type="term" value="F:pyridoxal phosphate binding"/>
    <property type="evidence" value="ECO:0007669"/>
    <property type="project" value="InterPro"/>
</dbReference>
<dbReference type="SUPFAM" id="SSF53383">
    <property type="entry name" value="PLP-dependent transferases"/>
    <property type="match status" value="1"/>
</dbReference>
<dbReference type="RefSeq" id="WP_059210594.1">
    <property type="nucleotide sequence ID" value="NZ_KQ948674.1"/>
</dbReference>
<dbReference type="Proteomes" id="UP000053669">
    <property type="component" value="Unassembled WGS sequence"/>
</dbReference>